<evidence type="ECO:0000256" key="5">
    <source>
        <dbReference type="ARBA" id="ARBA00022989"/>
    </source>
</evidence>
<keyword evidence="3 7" id="KW-0812">Transmembrane</keyword>
<organism evidence="9 10">
    <name type="scientific">Ruania alba</name>
    <dbReference type="NCBI Taxonomy" id="648782"/>
    <lineage>
        <taxon>Bacteria</taxon>
        <taxon>Bacillati</taxon>
        <taxon>Actinomycetota</taxon>
        <taxon>Actinomycetes</taxon>
        <taxon>Micrococcales</taxon>
        <taxon>Ruaniaceae</taxon>
        <taxon>Ruania</taxon>
    </lineage>
</organism>
<keyword evidence="2" id="KW-0813">Transport</keyword>
<dbReference type="PROSITE" id="PS01271">
    <property type="entry name" value="NA_SULFATE"/>
    <property type="match status" value="1"/>
</dbReference>
<feature type="transmembrane region" description="Helical" evidence="7">
    <location>
        <begin position="162"/>
        <end position="183"/>
    </location>
</feature>
<dbReference type="Pfam" id="PF03600">
    <property type="entry name" value="CitMHS"/>
    <property type="match status" value="1"/>
</dbReference>
<evidence type="ECO:0000256" key="2">
    <source>
        <dbReference type="ARBA" id="ARBA00022448"/>
    </source>
</evidence>
<dbReference type="RefSeq" id="WP_089773430.1">
    <property type="nucleotide sequence ID" value="NZ_FNTX01000002.1"/>
</dbReference>
<dbReference type="GO" id="GO:0006813">
    <property type="term" value="P:potassium ion transport"/>
    <property type="evidence" value="ECO:0007669"/>
    <property type="project" value="InterPro"/>
</dbReference>
<dbReference type="InterPro" id="IPR004680">
    <property type="entry name" value="Cit_transptr-like_dom"/>
</dbReference>
<dbReference type="AlphaFoldDB" id="A0A1H5KVU4"/>
<dbReference type="PROSITE" id="PS51202">
    <property type="entry name" value="RCK_C"/>
    <property type="match status" value="1"/>
</dbReference>
<dbReference type="SUPFAM" id="SSF116726">
    <property type="entry name" value="TrkA C-terminal domain-like"/>
    <property type="match status" value="2"/>
</dbReference>
<keyword evidence="10" id="KW-1185">Reference proteome</keyword>
<keyword evidence="6 7" id="KW-0472">Membrane</keyword>
<dbReference type="EMBL" id="FNTX01000002">
    <property type="protein sequence ID" value="SEE68972.1"/>
    <property type="molecule type" value="Genomic_DNA"/>
</dbReference>
<feature type="transmembrane region" description="Helical" evidence="7">
    <location>
        <begin position="70"/>
        <end position="92"/>
    </location>
</feature>
<dbReference type="Pfam" id="PF02080">
    <property type="entry name" value="TrkA_C"/>
    <property type="match status" value="1"/>
</dbReference>
<dbReference type="InterPro" id="IPR031312">
    <property type="entry name" value="Na/sul_symport_CS"/>
</dbReference>
<keyword evidence="4" id="KW-0677">Repeat</keyword>
<feature type="transmembrane region" description="Helical" evidence="7">
    <location>
        <begin position="545"/>
        <end position="566"/>
    </location>
</feature>
<dbReference type="STRING" id="648782.SAMN04488554_2479"/>
<feature type="transmembrane region" description="Helical" evidence="7">
    <location>
        <begin position="417"/>
        <end position="450"/>
    </location>
</feature>
<feature type="transmembrane region" description="Helical" evidence="7">
    <location>
        <begin position="520"/>
        <end position="538"/>
    </location>
</feature>
<feature type="transmembrane region" description="Helical" evidence="7">
    <location>
        <begin position="586"/>
        <end position="607"/>
    </location>
</feature>
<feature type="transmembrane region" description="Helical" evidence="7">
    <location>
        <begin position="195"/>
        <end position="215"/>
    </location>
</feature>
<protein>
    <submittedName>
        <fullName evidence="9">TrkA-C domain-containing protein</fullName>
    </submittedName>
</protein>
<sequence>MTVEMGVVFAIVAVALYLFASQKLPLYVTAMAIMVTVTLVPFLDELPWLRGTGVDFDAAFPTVSEGLSGLSNTATVTVLAMFILSAGIQRAGLLHVLGRKLVPFIGTSEVRLLVVVTGIVGVVSGFVNNTAAVAVSIPFVLEISRSLGIRASKVLMPLSFMGMLGGMLTVIGTSTSILAASLLADMPAFDRRLGLFEFAPVGLLVLLTGMTYFLAVGRFLLPNTDLGGAGEDHDEEFVVEARIPSGSGWSGTTLEESGAHAEVGVTVLALLRGEDRHRAEEAEQVPVQDGDILTVRGTTRQVADLIATEDVDVVADMGGDRQPRASNGFLVRALVRNRWLFNGQRAGSLNFPRRYRARLVGLETERPRATRLADERLRVGEVVLLEAEEDELPRLRKHPDLVLLSEFEDEYDTRRMWLCGLIMLAVVAAAALTPVPIVLTALAGVVVMAVTGCVTKEDVTSGVPWDIIFMLAGVIPLGIAMTKSGAAQWIGDFFAVVAGGWPPLVVLIALYLLTTVLTEVVSNNASVVILIPVAAALSAGLDIPLIALALTVMFAASTSFLSPVGYQTNAMVFGTGVYRFTDFAKVGGPLNLILTGVTCTAIWFLWIR</sequence>
<evidence type="ECO:0000256" key="6">
    <source>
        <dbReference type="ARBA" id="ARBA00023136"/>
    </source>
</evidence>
<dbReference type="Proteomes" id="UP000199220">
    <property type="component" value="Unassembled WGS sequence"/>
</dbReference>
<keyword evidence="5 7" id="KW-1133">Transmembrane helix</keyword>
<evidence type="ECO:0000259" key="8">
    <source>
        <dbReference type="PROSITE" id="PS51202"/>
    </source>
</evidence>
<accession>A0A1H5KVU4</accession>
<proteinExistence type="predicted"/>
<dbReference type="PANTHER" id="PTHR43652">
    <property type="entry name" value="BASIC AMINO ACID ANTIPORTER YFCC-RELATED"/>
    <property type="match status" value="1"/>
</dbReference>
<dbReference type="GO" id="GO:0008324">
    <property type="term" value="F:monoatomic cation transmembrane transporter activity"/>
    <property type="evidence" value="ECO:0007669"/>
    <property type="project" value="InterPro"/>
</dbReference>
<feature type="transmembrane region" description="Helical" evidence="7">
    <location>
        <begin position="493"/>
        <end position="514"/>
    </location>
</feature>
<evidence type="ECO:0000313" key="10">
    <source>
        <dbReference type="Proteomes" id="UP000199220"/>
    </source>
</evidence>
<evidence type="ECO:0000256" key="3">
    <source>
        <dbReference type="ARBA" id="ARBA00022692"/>
    </source>
</evidence>
<gene>
    <name evidence="9" type="ORF">SAMN04488554_2479</name>
</gene>
<feature type="transmembrane region" description="Helical" evidence="7">
    <location>
        <begin position="462"/>
        <end position="481"/>
    </location>
</feature>
<dbReference type="InterPro" id="IPR006037">
    <property type="entry name" value="RCK_C"/>
</dbReference>
<name>A0A1H5KVU4_9MICO</name>
<feature type="transmembrane region" description="Helical" evidence="7">
    <location>
        <begin position="30"/>
        <end position="49"/>
    </location>
</feature>
<evidence type="ECO:0000313" key="9">
    <source>
        <dbReference type="EMBL" id="SEE68972.1"/>
    </source>
</evidence>
<dbReference type="OrthoDB" id="9809303at2"/>
<dbReference type="PANTHER" id="PTHR43652:SF2">
    <property type="entry name" value="BASIC AMINO ACID ANTIPORTER YFCC-RELATED"/>
    <property type="match status" value="1"/>
</dbReference>
<evidence type="ECO:0000256" key="4">
    <source>
        <dbReference type="ARBA" id="ARBA00022737"/>
    </source>
</evidence>
<dbReference type="GO" id="GO:0005886">
    <property type="term" value="C:plasma membrane"/>
    <property type="evidence" value="ECO:0007669"/>
    <property type="project" value="TreeGrafter"/>
</dbReference>
<reference evidence="10" key="1">
    <citation type="submission" date="2016-10" db="EMBL/GenBank/DDBJ databases">
        <authorList>
            <person name="Varghese N."/>
            <person name="Submissions S."/>
        </authorList>
    </citation>
    <scope>NUCLEOTIDE SEQUENCE [LARGE SCALE GENOMIC DNA]</scope>
    <source>
        <strain evidence="10">DSM 21368</strain>
    </source>
</reference>
<comment type="subcellular location">
    <subcellularLocation>
        <location evidence="1">Membrane</location>
        <topology evidence="1">Multi-pass membrane protein</topology>
    </subcellularLocation>
</comment>
<dbReference type="InterPro" id="IPR036721">
    <property type="entry name" value="RCK_C_sf"/>
</dbReference>
<evidence type="ECO:0000256" key="1">
    <source>
        <dbReference type="ARBA" id="ARBA00004141"/>
    </source>
</evidence>
<feature type="domain" description="RCK C-terminal" evidence="8">
    <location>
        <begin position="226"/>
        <end position="311"/>
    </location>
</feature>
<dbReference type="InterPro" id="IPR051679">
    <property type="entry name" value="DASS-Related_Transporters"/>
</dbReference>
<feature type="transmembrane region" description="Helical" evidence="7">
    <location>
        <begin position="112"/>
        <end position="141"/>
    </location>
</feature>
<dbReference type="Gene3D" id="3.30.70.1450">
    <property type="entry name" value="Regulator of K+ conductance, C-terminal domain"/>
    <property type="match status" value="1"/>
</dbReference>
<evidence type="ECO:0000256" key="7">
    <source>
        <dbReference type="SAM" id="Phobius"/>
    </source>
</evidence>